<comment type="caution">
    <text evidence="2">The sequence shown here is derived from an EMBL/GenBank/DDBJ whole genome shotgun (WGS) entry which is preliminary data.</text>
</comment>
<dbReference type="AlphaFoldDB" id="A0A0F9I081"/>
<feature type="region of interest" description="Disordered" evidence="1">
    <location>
        <begin position="171"/>
        <end position="280"/>
    </location>
</feature>
<organism evidence="2">
    <name type="scientific">marine sediment metagenome</name>
    <dbReference type="NCBI Taxonomy" id="412755"/>
    <lineage>
        <taxon>unclassified sequences</taxon>
        <taxon>metagenomes</taxon>
        <taxon>ecological metagenomes</taxon>
    </lineage>
</organism>
<evidence type="ECO:0000313" key="2">
    <source>
        <dbReference type="EMBL" id="KKM20872.1"/>
    </source>
</evidence>
<reference evidence="2" key="1">
    <citation type="journal article" date="2015" name="Nature">
        <title>Complex archaea that bridge the gap between prokaryotes and eukaryotes.</title>
        <authorList>
            <person name="Spang A."/>
            <person name="Saw J.H."/>
            <person name="Jorgensen S.L."/>
            <person name="Zaremba-Niedzwiedzka K."/>
            <person name="Martijn J."/>
            <person name="Lind A.E."/>
            <person name="van Eijk R."/>
            <person name="Schleper C."/>
            <person name="Guy L."/>
            <person name="Ettema T.J."/>
        </authorList>
    </citation>
    <scope>NUCLEOTIDE SEQUENCE</scope>
</reference>
<evidence type="ECO:0000256" key="1">
    <source>
        <dbReference type="SAM" id="MobiDB-lite"/>
    </source>
</evidence>
<gene>
    <name evidence="2" type="ORF">LCGC14_1641100</name>
</gene>
<feature type="region of interest" description="Disordered" evidence="1">
    <location>
        <begin position="81"/>
        <end position="105"/>
    </location>
</feature>
<protein>
    <submittedName>
        <fullName evidence="2">Uncharacterized protein</fullName>
    </submittedName>
</protein>
<proteinExistence type="predicted"/>
<sequence>MPSALAFIGGGLLEGVGKGLVLAGKEKRERALADLEHTRRLERDEKQLEGRRGLLDASNTAASERLGLNITSREKVAGKATASRERLASEATTSREGIASRATESRERIGAEANISREKAATITAGKATDTTAAEDRIIKRHIKIDENGNETVNHEAAAVELQERGFKKAAVAQRRKSKGIAERESRKRAEEGADKRVDEQAGTFSTDTSDFKDDGGSRTRFRARMVREFIVKNGGKPAAPPSTRPAETRPAETGGGPYVGDTPPPGFPNARQAPDGFWE</sequence>
<name>A0A0F9I081_9ZZZZ</name>
<dbReference type="EMBL" id="LAZR01013679">
    <property type="protein sequence ID" value="KKM20872.1"/>
    <property type="molecule type" value="Genomic_DNA"/>
</dbReference>
<accession>A0A0F9I081</accession>
<feature type="compositionally biased region" description="Basic and acidic residues" evidence="1">
    <location>
        <begin position="180"/>
        <end position="200"/>
    </location>
</feature>